<keyword evidence="4 5" id="KW-0648">Protein biosynthesis</keyword>
<dbReference type="InterPro" id="IPR036191">
    <property type="entry name" value="RRF_sf"/>
</dbReference>
<dbReference type="InterPro" id="IPR023584">
    <property type="entry name" value="Ribosome_recyc_fac_dom"/>
</dbReference>
<proteinExistence type="inferred from homology"/>
<name>A0A4R2RZ39_9BACL</name>
<dbReference type="GO" id="GO:0043023">
    <property type="term" value="F:ribosomal large subunit binding"/>
    <property type="evidence" value="ECO:0007669"/>
    <property type="project" value="TreeGrafter"/>
</dbReference>
<comment type="function">
    <text evidence="5">Responsible for the release of ribosomes from messenger RNA at the termination of protein biosynthesis. May increase the efficiency of translation by recycling ribosomes from one round of translation to another.</text>
</comment>
<gene>
    <name evidence="5" type="primary">frr</name>
    <name evidence="7" type="ORF">EDD57_10494</name>
</gene>
<evidence type="ECO:0000256" key="5">
    <source>
        <dbReference type="HAMAP-Rule" id="MF_00040"/>
    </source>
</evidence>
<dbReference type="OrthoDB" id="9804006at2"/>
<dbReference type="EMBL" id="SLXV01000004">
    <property type="protein sequence ID" value="TCP70115.1"/>
    <property type="molecule type" value="Genomic_DNA"/>
</dbReference>
<keyword evidence="3 5" id="KW-0963">Cytoplasm</keyword>
<evidence type="ECO:0000313" key="8">
    <source>
        <dbReference type="Proteomes" id="UP000294746"/>
    </source>
</evidence>
<evidence type="ECO:0000259" key="6">
    <source>
        <dbReference type="Pfam" id="PF01765"/>
    </source>
</evidence>
<dbReference type="GO" id="GO:0005737">
    <property type="term" value="C:cytoplasm"/>
    <property type="evidence" value="ECO:0007669"/>
    <property type="project" value="UniProtKB-SubCell"/>
</dbReference>
<dbReference type="HAMAP" id="MF_00040">
    <property type="entry name" value="RRF"/>
    <property type="match status" value="1"/>
</dbReference>
<feature type="domain" description="Ribosome recycling factor" evidence="6">
    <location>
        <begin position="20"/>
        <end position="182"/>
    </location>
</feature>
<comment type="caution">
    <text evidence="7">The sequence shown here is derived from an EMBL/GenBank/DDBJ whole genome shotgun (WGS) entry which is preliminary data.</text>
</comment>
<dbReference type="InterPro" id="IPR002661">
    <property type="entry name" value="Ribosome_recyc_fac"/>
</dbReference>
<dbReference type="SUPFAM" id="SSF55194">
    <property type="entry name" value="Ribosome recycling factor, RRF"/>
    <property type="match status" value="1"/>
</dbReference>
<keyword evidence="8" id="KW-1185">Reference proteome</keyword>
<dbReference type="NCBIfam" id="TIGR00496">
    <property type="entry name" value="frr"/>
    <property type="match status" value="1"/>
</dbReference>
<dbReference type="Pfam" id="PF01765">
    <property type="entry name" value="RRF"/>
    <property type="match status" value="1"/>
</dbReference>
<dbReference type="CDD" id="cd00520">
    <property type="entry name" value="RRF"/>
    <property type="match status" value="1"/>
</dbReference>
<dbReference type="PANTHER" id="PTHR20982:SF3">
    <property type="entry name" value="MITOCHONDRIAL RIBOSOME RECYCLING FACTOR PSEUDO 1"/>
    <property type="match status" value="1"/>
</dbReference>
<evidence type="ECO:0000256" key="4">
    <source>
        <dbReference type="ARBA" id="ARBA00022917"/>
    </source>
</evidence>
<evidence type="ECO:0000256" key="1">
    <source>
        <dbReference type="ARBA" id="ARBA00004496"/>
    </source>
</evidence>
<protein>
    <recommendedName>
        <fullName evidence="5">Ribosome-recycling factor</fullName>
        <shortName evidence="5">RRF</shortName>
    </recommendedName>
    <alternativeName>
        <fullName evidence="5">Ribosome-releasing factor</fullName>
    </alternativeName>
</protein>
<dbReference type="AlphaFoldDB" id="A0A4R2RZ39"/>
<accession>A0A4R2RZ39</accession>
<organism evidence="7 8">
    <name type="scientific">Baia soyae</name>
    <dbReference type="NCBI Taxonomy" id="1544746"/>
    <lineage>
        <taxon>Bacteria</taxon>
        <taxon>Bacillati</taxon>
        <taxon>Bacillota</taxon>
        <taxon>Bacilli</taxon>
        <taxon>Bacillales</taxon>
        <taxon>Thermoactinomycetaceae</taxon>
        <taxon>Baia</taxon>
    </lineage>
</organism>
<evidence type="ECO:0000256" key="2">
    <source>
        <dbReference type="ARBA" id="ARBA00005912"/>
    </source>
</evidence>
<dbReference type="PANTHER" id="PTHR20982">
    <property type="entry name" value="RIBOSOME RECYCLING FACTOR"/>
    <property type="match status" value="1"/>
</dbReference>
<dbReference type="RefSeq" id="WP_131847902.1">
    <property type="nucleotide sequence ID" value="NZ_SLXV01000004.1"/>
</dbReference>
<dbReference type="Proteomes" id="UP000294746">
    <property type="component" value="Unassembled WGS sequence"/>
</dbReference>
<dbReference type="Gene3D" id="1.10.132.20">
    <property type="entry name" value="Ribosome-recycling factor"/>
    <property type="match status" value="1"/>
</dbReference>
<dbReference type="Gene3D" id="3.30.1360.40">
    <property type="match status" value="1"/>
</dbReference>
<reference evidence="7 8" key="1">
    <citation type="submission" date="2019-03" db="EMBL/GenBank/DDBJ databases">
        <title>Genomic Encyclopedia of Type Strains, Phase IV (KMG-IV): sequencing the most valuable type-strain genomes for metagenomic binning, comparative biology and taxonomic classification.</title>
        <authorList>
            <person name="Goeker M."/>
        </authorList>
    </citation>
    <scope>NUCLEOTIDE SEQUENCE [LARGE SCALE GENOMIC DNA]</scope>
    <source>
        <strain evidence="7 8">DSM 46831</strain>
    </source>
</reference>
<comment type="subcellular location">
    <subcellularLocation>
        <location evidence="1 5">Cytoplasm</location>
    </subcellularLocation>
</comment>
<dbReference type="GO" id="GO:0006415">
    <property type="term" value="P:translational termination"/>
    <property type="evidence" value="ECO:0007669"/>
    <property type="project" value="UniProtKB-UniRule"/>
</dbReference>
<evidence type="ECO:0000256" key="3">
    <source>
        <dbReference type="ARBA" id="ARBA00022490"/>
    </source>
</evidence>
<sequence>MVNQVQKQAEEKMDKAIQVLKKDLMTLRAGRANPAILDKVIVEYYGSETPLNQLANISVPDPRSLVIQPWDKTALAEIERSILKSELGLTPNNDGNIIRINIPALTQERRAELVKLARKMGEETKVAIRNVRRDANDDVKKLEKNGEVPEDAARRSSEDIQKLTDRFIKETDAVVASKEKEVTEI</sequence>
<dbReference type="FunFam" id="3.30.1360.40:FF:000001">
    <property type="entry name" value="Ribosome-recycling factor"/>
    <property type="match status" value="1"/>
</dbReference>
<comment type="similarity">
    <text evidence="2 5">Belongs to the RRF family.</text>
</comment>
<evidence type="ECO:0000313" key="7">
    <source>
        <dbReference type="EMBL" id="TCP70115.1"/>
    </source>
</evidence>
<dbReference type="FunFam" id="1.10.132.20:FF:000001">
    <property type="entry name" value="Ribosome-recycling factor"/>
    <property type="match status" value="1"/>
</dbReference>